<sequence>TPPTPLTWTLRFKAHKTTVLLHTDPLTTFATIKAQLHAALQETQLHSPDTGAPIALPSTPSAIQLGRARNPNDAGRGFVLGEWEDGAGAEGSVVVDDEEEMVVVLGKGKGKAAAGGKRKMEIKDCPKGAGLRDGAVLAFRWLGEGMWDGDDDDEDRLWGVKFARLEDTY</sequence>
<feature type="non-terminal residue" evidence="1">
    <location>
        <position position="169"/>
    </location>
</feature>
<dbReference type="EMBL" id="MU005772">
    <property type="protein sequence ID" value="KAF2708045.1"/>
    <property type="molecule type" value="Genomic_DNA"/>
</dbReference>
<accession>A0A6G1K688</accession>
<name>A0A6G1K688_9PLEO</name>
<evidence type="ECO:0000313" key="1">
    <source>
        <dbReference type="EMBL" id="KAF2708045.1"/>
    </source>
</evidence>
<proteinExistence type="predicted"/>
<dbReference type="OrthoDB" id="5376498at2759"/>
<protein>
    <submittedName>
        <fullName evidence="1">Uncharacterized protein</fullName>
    </submittedName>
</protein>
<feature type="non-terminal residue" evidence="1">
    <location>
        <position position="1"/>
    </location>
</feature>
<dbReference type="AlphaFoldDB" id="A0A6G1K688"/>
<gene>
    <name evidence="1" type="ORF">K504DRAFT_334975</name>
</gene>
<organism evidence="1 2">
    <name type="scientific">Pleomassaria siparia CBS 279.74</name>
    <dbReference type="NCBI Taxonomy" id="1314801"/>
    <lineage>
        <taxon>Eukaryota</taxon>
        <taxon>Fungi</taxon>
        <taxon>Dikarya</taxon>
        <taxon>Ascomycota</taxon>
        <taxon>Pezizomycotina</taxon>
        <taxon>Dothideomycetes</taxon>
        <taxon>Pleosporomycetidae</taxon>
        <taxon>Pleosporales</taxon>
        <taxon>Pleomassariaceae</taxon>
        <taxon>Pleomassaria</taxon>
    </lineage>
</organism>
<keyword evidence="2" id="KW-1185">Reference proteome</keyword>
<reference evidence="1" key="1">
    <citation type="journal article" date="2020" name="Stud. Mycol.">
        <title>101 Dothideomycetes genomes: a test case for predicting lifestyles and emergence of pathogens.</title>
        <authorList>
            <person name="Haridas S."/>
            <person name="Albert R."/>
            <person name="Binder M."/>
            <person name="Bloem J."/>
            <person name="Labutti K."/>
            <person name="Salamov A."/>
            <person name="Andreopoulos B."/>
            <person name="Baker S."/>
            <person name="Barry K."/>
            <person name="Bills G."/>
            <person name="Bluhm B."/>
            <person name="Cannon C."/>
            <person name="Castanera R."/>
            <person name="Culley D."/>
            <person name="Daum C."/>
            <person name="Ezra D."/>
            <person name="Gonzalez J."/>
            <person name="Henrissat B."/>
            <person name="Kuo A."/>
            <person name="Liang C."/>
            <person name="Lipzen A."/>
            <person name="Lutzoni F."/>
            <person name="Magnuson J."/>
            <person name="Mondo S."/>
            <person name="Nolan M."/>
            <person name="Ohm R."/>
            <person name="Pangilinan J."/>
            <person name="Park H.-J."/>
            <person name="Ramirez L."/>
            <person name="Alfaro M."/>
            <person name="Sun H."/>
            <person name="Tritt A."/>
            <person name="Yoshinaga Y."/>
            <person name="Zwiers L.-H."/>
            <person name="Turgeon B."/>
            <person name="Goodwin S."/>
            <person name="Spatafora J."/>
            <person name="Crous P."/>
            <person name="Grigoriev I."/>
        </authorList>
    </citation>
    <scope>NUCLEOTIDE SEQUENCE</scope>
    <source>
        <strain evidence="1">CBS 279.74</strain>
    </source>
</reference>
<evidence type="ECO:0000313" key="2">
    <source>
        <dbReference type="Proteomes" id="UP000799428"/>
    </source>
</evidence>
<dbReference type="Proteomes" id="UP000799428">
    <property type="component" value="Unassembled WGS sequence"/>
</dbReference>